<keyword evidence="1" id="KW-0479">Metal-binding</keyword>
<evidence type="ECO:0000256" key="3">
    <source>
        <dbReference type="ARBA" id="ARBA00022833"/>
    </source>
</evidence>
<proteinExistence type="predicted"/>
<evidence type="ECO:0000256" key="4">
    <source>
        <dbReference type="SAM" id="MobiDB-lite"/>
    </source>
</evidence>
<organism evidence="5">
    <name type="scientific">Oryza sativa subsp. indica</name>
    <name type="common">Rice</name>
    <dbReference type="NCBI Taxonomy" id="39946"/>
    <lineage>
        <taxon>Eukaryota</taxon>
        <taxon>Viridiplantae</taxon>
        <taxon>Streptophyta</taxon>
        <taxon>Embryophyta</taxon>
        <taxon>Tracheophyta</taxon>
        <taxon>Spermatophyta</taxon>
        <taxon>Magnoliopsida</taxon>
        <taxon>Liliopsida</taxon>
        <taxon>Poales</taxon>
        <taxon>Poaceae</taxon>
        <taxon>BOP clade</taxon>
        <taxon>Oryzoideae</taxon>
        <taxon>Oryzeae</taxon>
        <taxon>Oryzinae</taxon>
        <taxon>Oryza</taxon>
        <taxon>Oryza sativa</taxon>
    </lineage>
</organism>
<gene>
    <name evidence="5" type="primary">OsPupK53-1</name>
</gene>
<feature type="region of interest" description="Disordered" evidence="4">
    <location>
        <begin position="59"/>
        <end position="83"/>
    </location>
</feature>
<evidence type="ECO:0000256" key="2">
    <source>
        <dbReference type="ARBA" id="ARBA00022771"/>
    </source>
</evidence>
<dbReference type="PANTHER" id="PTHR14493:SF108">
    <property type="entry name" value="ZINC FINGER CCCH DOMAIN-CONTAINING PROTEIN 35"/>
    <property type="match status" value="1"/>
</dbReference>
<accession>C5NNV3</accession>
<dbReference type="InterPro" id="IPR045234">
    <property type="entry name" value="Unkempt-like"/>
</dbReference>
<reference evidence="5" key="1">
    <citation type="journal article" date="2009" name="Plant Biotechnol. J.">
        <title>Comparative sequence analyses of the major quantitative trait locus phosphorus uptake 1 (Pup1) reveal a complex genetic structure.</title>
        <authorList>
            <person name="Heuer S."/>
            <person name="Lu X."/>
            <person name="Chin J.H."/>
            <person name="Pariasca-Tanaka J."/>
            <person name="Kanamori H."/>
            <person name="Matsumoto T."/>
            <person name="De Leon T."/>
            <person name="Ulat V.J."/>
            <person name="Ismail A.M."/>
            <person name="Yano M."/>
            <person name="Wissuwa M."/>
        </authorList>
    </citation>
    <scope>NUCLEOTIDE SEQUENCE</scope>
</reference>
<dbReference type="EMBL" id="AB458444">
    <property type="protein sequence ID" value="BAH80042.1"/>
    <property type="molecule type" value="Genomic_DNA"/>
</dbReference>
<evidence type="ECO:0000256" key="1">
    <source>
        <dbReference type="ARBA" id="ARBA00022723"/>
    </source>
</evidence>
<dbReference type="PANTHER" id="PTHR14493">
    <property type="entry name" value="UNKEMPT FAMILY MEMBER"/>
    <property type="match status" value="1"/>
</dbReference>
<name>C5NNV3_ORYSI</name>
<reference evidence="5" key="2">
    <citation type="journal article" date="2011" name="Plant Physiol.">
        <title>Developing rice with high yield under phosphorus deficiency: Pup1 sequence to application.</title>
        <authorList>
            <person name="Chin J.H."/>
            <person name="Gamuyao R."/>
            <person name="Dalid C."/>
            <person name="Bustamam M."/>
            <person name="Prasetiyono J."/>
            <person name="Moeljopawiro S."/>
            <person name="Wissuwa M."/>
            <person name="Heuer S."/>
        </authorList>
    </citation>
    <scope>NUCLEOTIDE SEQUENCE</scope>
</reference>
<dbReference type="GO" id="GO:0008270">
    <property type="term" value="F:zinc ion binding"/>
    <property type="evidence" value="ECO:0007669"/>
    <property type="project" value="UniProtKB-KW"/>
</dbReference>
<keyword evidence="2" id="KW-0863">Zinc-finger</keyword>
<protein>
    <submittedName>
        <fullName evidence="5">Uncharacterized protein</fullName>
    </submittedName>
</protein>
<evidence type="ECO:0000313" key="5">
    <source>
        <dbReference type="EMBL" id="BAH80042.1"/>
    </source>
</evidence>
<dbReference type="AlphaFoldDB" id="C5NNV3"/>
<keyword evidence="3" id="KW-0862">Zinc</keyword>
<reference evidence="5" key="3">
    <citation type="journal article" date="2012" name="Nature">
        <title>The protein kinase Pstol1 from traditional rice confers tolerance of phosphorus deficiency.</title>
        <authorList>
            <person name="Gamuyao R."/>
            <person name="Chin J.H."/>
            <person name="Pariasca-Tanaka J."/>
            <person name="Pesaresi P."/>
            <person name="Catausan S."/>
            <person name="Dalid C."/>
            <person name="Slamet-Loedin I."/>
            <person name="Tecson-Mendoza E.M."/>
            <person name="Wissuwa M."/>
            <person name="Heuer S."/>
        </authorList>
    </citation>
    <scope>NUCLEOTIDE SEQUENCE</scope>
</reference>
<feature type="region of interest" description="Disordered" evidence="4">
    <location>
        <begin position="113"/>
        <end position="132"/>
    </location>
</feature>
<sequence>MDPRRYCYSGTACPDFRKSAATFWLHPARYRTQPCKDGTACHRRFSFFADTPDQLRVLSPSQQQGSKSPRGSGDGGGGVAGAAASPLAESYDGLPLRLAESVRVPAIVPGRRRRAPSQLMDRSRLPGQRRARLDQATPPRLPEIGAIPPDGLARWLIRRRHHPPASPYAVTVRHAASSTVAPSSSVGVVLGRRVVSVLRASPPPPSKP</sequence>